<comment type="caution">
    <text evidence="1">The sequence shown here is derived from an EMBL/GenBank/DDBJ whole genome shotgun (WGS) entry which is preliminary data.</text>
</comment>
<name>A0A4Q9DH01_9BACL</name>
<evidence type="ECO:0000313" key="2">
    <source>
        <dbReference type="Proteomes" id="UP000293142"/>
    </source>
</evidence>
<sequence>MNKAVKEAAWVDAKKRCGLNDEEIRMAKELGMTPHSLTKNIPSRSQMWKEPVSVWVRELYAKKFGRAIPNKMNPKRSGKSENKQ</sequence>
<gene>
    <name evidence="1" type="ORF">EYB31_34465</name>
</gene>
<dbReference type="AlphaFoldDB" id="A0A4Q9DH01"/>
<organism evidence="1 2">
    <name type="scientific">Paenibacillus thalictri</name>
    <dbReference type="NCBI Taxonomy" id="2527873"/>
    <lineage>
        <taxon>Bacteria</taxon>
        <taxon>Bacillati</taxon>
        <taxon>Bacillota</taxon>
        <taxon>Bacilli</taxon>
        <taxon>Bacillales</taxon>
        <taxon>Paenibacillaceae</taxon>
        <taxon>Paenibacillus</taxon>
    </lineage>
</organism>
<accession>A0A4Q9DH01</accession>
<reference evidence="1 2" key="1">
    <citation type="submission" date="2019-02" db="EMBL/GenBank/DDBJ databases">
        <title>Paenibacillus sp. nov., isolated from surface-sterilized tissue of Thalictrum simplex L.</title>
        <authorList>
            <person name="Tuo L."/>
        </authorList>
    </citation>
    <scope>NUCLEOTIDE SEQUENCE [LARGE SCALE GENOMIC DNA]</scope>
    <source>
        <strain evidence="1 2">N2SHLJ1</strain>
    </source>
</reference>
<dbReference type="Proteomes" id="UP000293142">
    <property type="component" value="Unassembled WGS sequence"/>
</dbReference>
<proteinExistence type="predicted"/>
<keyword evidence="2" id="KW-1185">Reference proteome</keyword>
<dbReference type="RefSeq" id="WP_131018137.1">
    <property type="nucleotide sequence ID" value="NZ_SIRE01000034.1"/>
</dbReference>
<evidence type="ECO:0000313" key="1">
    <source>
        <dbReference type="EMBL" id="TBL70113.1"/>
    </source>
</evidence>
<protein>
    <submittedName>
        <fullName evidence="1">Uncharacterized protein</fullName>
    </submittedName>
</protein>
<dbReference type="EMBL" id="SIRE01000034">
    <property type="protein sequence ID" value="TBL70113.1"/>
    <property type="molecule type" value="Genomic_DNA"/>
</dbReference>
<dbReference type="OrthoDB" id="49627at2"/>